<name>A0A975FC66_9GAMM</name>
<dbReference type="KEGG" id="tun:J9260_08760"/>
<gene>
    <name evidence="1" type="ORF">J9260_08760</name>
</gene>
<organism evidence="1 2">
    <name type="scientific">Thiothrix unzii</name>
    <dbReference type="NCBI Taxonomy" id="111769"/>
    <lineage>
        <taxon>Bacteria</taxon>
        <taxon>Pseudomonadati</taxon>
        <taxon>Pseudomonadota</taxon>
        <taxon>Gammaproteobacteria</taxon>
        <taxon>Thiotrichales</taxon>
        <taxon>Thiotrichaceae</taxon>
        <taxon>Thiothrix</taxon>
    </lineage>
</organism>
<sequence>MPLEILKSNQGIDVRSDGLSFDISVSGDEKTLYVEGDENKIFDLFDFHFDELSSEFFLFDLGVGDIVDLVSDNIINGVVKVKIIEFGLCVGFTFNLENDWWVEKWSTSYHLTEFKKQVDKRFNGLVFWEDYPANEDDVFSSDRSKLWPYLFFRHDVNELKLKDVMSSDLKLMQEVHSLLKKKLRLLFVDENKSVIEFFEFPESVSFACKQYLIYFGQFLRDLGINASTSIQDGNSGKVLFSVTPDDQKQALSQIRDALEIYLNLPRNTSITPFDVQPDISVQQLVSNIYHLKSQLALAAATIQQKELLIGQQQSMISNQLLSGEILVKSMAQLVVASQNNDDEKENVIGDIVAVRKADWGFVQVDLPTLMRRLKQVFGKGKDK</sequence>
<reference evidence="1" key="1">
    <citation type="submission" date="2021-04" db="EMBL/GenBank/DDBJ databases">
        <title>Genomics, taxonomy and metabolism of representatives of sulfur bacteria of the genus Thiothrix: Thiothrix fructosivorans QT, Thiothrix unzii A1T and three new species, Thiothrix subterranea sp. nov., Thiothrix litoralis sp. nov. and 'Candidatus Thiothrix anitrata' sp. nov.</title>
        <authorList>
            <person name="Ravin N.V."/>
            <person name="Smolyakov D."/>
            <person name="Rudenko T.S."/>
            <person name="Mardanov A.V."/>
            <person name="Beletsky A.V."/>
            <person name="Markov N.D."/>
            <person name="Fomenkov A.I."/>
            <person name="Roberts R.J."/>
            <person name="Karnachuk O.V."/>
            <person name="Novikov A."/>
            <person name="Grabovich M.Y."/>
        </authorList>
    </citation>
    <scope>NUCLEOTIDE SEQUENCE</scope>
    <source>
        <strain evidence="1">A1</strain>
    </source>
</reference>
<dbReference type="Proteomes" id="UP000672009">
    <property type="component" value="Chromosome"/>
</dbReference>
<evidence type="ECO:0000313" key="2">
    <source>
        <dbReference type="Proteomes" id="UP000672009"/>
    </source>
</evidence>
<accession>A0A975FC66</accession>
<evidence type="ECO:0000313" key="1">
    <source>
        <dbReference type="EMBL" id="QTR55152.1"/>
    </source>
</evidence>
<keyword evidence="2" id="KW-1185">Reference proteome</keyword>
<dbReference type="AlphaFoldDB" id="A0A975FC66"/>
<proteinExistence type="predicted"/>
<dbReference type="EMBL" id="CP072793">
    <property type="protein sequence ID" value="QTR55152.1"/>
    <property type="molecule type" value="Genomic_DNA"/>
</dbReference>
<protein>
    <submittedName>
        <fullName evidence="1">Uncharacterized protein</fullName>
    </submittedName>
</protein>
<dbReference type="RefSeq" id="WP_210220621.1">
    <property type="nucleotide sequence ID" value="NZ_CP072793.1"/>
</dbReference>